<proteinExistence type="predicted"/>
<evidence type="ECO:0000313" key="1">
    <source>
        <dbReference type="EMBL" id="GAA5528151.1"/>
    </source>
</evidence>
<dbReference type="Gene3D" id="3.80.10.10">
    <property type="entry name" value="Ribonuclease Inhibitor"/>
    <property type="match status" value="1"/>
</dbReference>
<organism evidence="1 2">
    <name type="scientific">Herpetosiphon gulosus</name>
    <dbReference type="NCBI Taxonomy" id="1973496"/>
    <lineage>
        <taxon>Bacteria</taxon>
        <taxon>Bacillati</taxon>
        <taxon>Chloroflexota</taxon>
        <taxon>Chloroflexia</taxon>
        <taxon>Herpetosiphonales</taxon>
        <taxon>Herpetosiphonaceae</taxon>
        <taxon>Herpetosiphon</taxon>
    </lineage>
</organism>
<evidence type="ECO:0000313" key="2">
    <source>
        <dbReference type="Proteomes" id="UP001428290"/>
    </source>
</evidence>
<dbReference type="NCBIfam" id="NF038076">
    <property type="entry name" value="fam_STM4015"/>
    <property type="match status" value="1"/>
</dbReference>
<name>A0ABP9WY82_9CHLR</name>
<comment type="caution">
    <text evidence="1">The sequence shown here is derived from an EMBL/GenBank/DDBJ whole genome shotgun (WGS) entry which is preliminary data.</text>
</comment>
<dbReference type="RefSeq" id="WP_345721764.1">
    <property type="nucleotide sequence ID" value="NZ_BAABRU010000006.1"/>
</dbReference>
<dbReference type="InterPro" id="IPR047722">
    <property type="entry name" value="STM4015-like"/>
</dbReference>
<gene>
    <name evidence="1" type="ORF">Hgul01_01948</name>
</gene>
<dbReference type="SUPFAM" id="SSF52047">
    <property type="entry name" value="RNI-like"/>
    <property type="match status" value="1"/>
</dbReference>
<protein>
    <recommendedName>
        <fullName evidence="3">Cytoplasmic protein</fullName>
    </recommendedName>
</protein>
<dbReference type="EMBL" id="BAABRU010000006">
    <property type="protein sequence ID" value="GAA5528151.1"/>
    <property type="molecule type" value="Genomic_DNA"/>
</dbReference>
<dbReference type="Proteomes" id="UP001428290">
    <property type="component" value="Unassembled WGS sequence"/>
</dbReference>
<dbReference type="InterPro" id="IPR032675">
    <property type="entry name" value="LRR_dom_sf"/>
</dbReference>
<accession>A0ABP9WY82</accession>
<sequence length="310" mass="34373">MAQLPWMSELAPSNIADWDHPSVLQSTGVVHRIGLGYEDDYDTKTAWIDRFADFLALPKVEKTTGLVIGPWWELDDGNGPVDQVIETLVSAAPQLPNVRALFIGDITSEESEISWIEQDDLSPLLSAFPNLQHFAIRGANGLSLGSCQHSQLKTLVIQSGGLPNRVVQEILHGKLPALEHLELWLGSDWYGGDVTLTDLEPLLNGELFPNLKVLALRDCSFADDLAIAISQSKIINRIEVLDLSLGNLGDDGAKALLACPAIKQLKLLDLHYHYIEQEIAQQFKQLGIEVDISEPQDPHRYDRRYIAVSE</sequence>
<reference evidence="1 2" key="1">
    <citation type="submission" date="2024-02" db="EMBL/GenBank/DDBJ databases">
        <title>Herpetosiphon gulosus NBRC 112829.</title>
        <authorList>
            <person name="Ichikawa N."/>
            <person name="Katano-Makiyama Y."/>
            <person name="Hidaka K."/>
        </authorList>
    </citation>
    <scope>NUCLEOTIDE SEQUENCE [LARGE SCALE GENOMIC DNA]</scope>
    <source>
        <strain evidence="1 2">NBRC 112829</strain>
    </source>
</reference>
<evidence type="ECO:0008006" key="3">
    <source>
        <dbReference type="Google" id="ProtNLM"/>
    </source>
</evidence>
<keyword evidence="2" id="KW-1185">Reference proteome</keyword>